<comment type="caution">
    <text evidence="2">The sequence shown here is derived from an EMBL/GenBank/DDBJ whole genome shotgun (WGS) entry which is preliminary data.</text>
</comment>
<dbReference type="Proteomes" id="UP001163046">
    <property type="component" value="Unassembled WGS sequence"/>
</dbReference>
<feature type="compositionally biased region" description="Basic and acidic residues" evidence="1">
    <location>
        <begin position="265"/>
        <end position="277"/>
    </location>
</feature>
<proteinExistence type="predicted"/>
<accession>A0A9X0D2Z8</accession>
<name>A0A9X0D2Z8_9CNID</name>
<evidence type="ECO:0000313" key="2">
    <source>
        <dbReference type="EMBL" id="KAJ7384701.1"/>
    </source>
</evidence>
<feature type="compositionally biased region" description="Basic and acidic residues" evidence="1">
    <location>
        <begin position="291"/>
        <end position="310"/>
    </location>
</feature>
<feature type="compositionally biased region" description="Polar residues" evidence="1">
    <location>
        <begin position="21"/>
        <end position="49"/>
    </location>
</feature>
<dbReference type="EMBL" id="MU825885">
    <property type="protein sequence ID" value="KAJ7384701.1"/>
    <property type="molecule type" value="Genomic_DNA"/>
</dbReference>
<feature type="compositionally biased region" description="Basic and acidic residues" evidence="1">
    <location>
        <begin position="71"/>
        <end position="80"/>
    </location>
</feature>
<dbReference type="AlphaFoldDB" id="A0A9X0D2Z8"/>
<keyword evidence="3" id="KW-1185">Reference proteome</keyword>
<feature type="region of interest" description="Disordered" evidence="1">
    <location>
        <begin position="1"/>
        <end position="80"/>
    </location>
</feature>
<feature type="compositionally biased region" description="Polar residues" evidence="1">
    <location>
        <begin position="247"/>
        <end position="264"/>
    </location>
</feature>
<sequence length="402" mass="44738">MARRISKRHDSELSPGLCSPVDQSQGRSDNWQGVSSSAYGATVTAQSEAARQVYRRQRRKPIQASAVEHSLNSEERERYDKLDDRQRSEVLINNQRTASGIDKKILKICELCGPFERGYAAGGSTGPQTVPHPPRANLDAKQTWTGFQRRNSQLPCPPVEIGSVSDSMGKEEIGEGVAMANETRATRDGIFETTNQRRKKEERELVQRGAGRNATSFPGDEMRDPGNEVGRNDAGIIGRHERRRLPSYTSAPISPRGQKSSPQTRQERQGTASEHDQIGAAAKQHFYPSQSHRENTAESRAKTSDNKDDVFTASHPSSSVILYEARVKERKTSAHYIIAESAEKHVPGPCTRRHGVCEAVDVTAISRRKLRVLKKKFFGDDLPNIEEVTVNGRVRGALNKRF</sequence>
<organism evidence="2 3">
    <name type="scientific">Desmophyllum pertusum</name>
    <dbReference type="NCBI Taxonomy" id="174260"/>
    <lineage>
        <taxon>Eukaryota</taxon>
        <taxon>Metazoa</taxon>
        <taxon>Cnidaria</taxon>
        <taxon>Anthozoa</taxon>
        <taxon>Hexacorallia</taxon>
        <taxon>Scleractinia</taxon>
        <taxon>Caryophylliina</taxon>
        <taxon>Caryophylliidae</taxon>
        <taxon>Desmophyllum</taxon>
    </lineage>
</organism>
<gene>
    <name evidence="2" type="ORF">OS493_020284</name>
</gene>
<feature type="region of interest" description="Disordered" evidence="1">
    <location>
        <begin position="189"/>
        <end position="312"/>
    </location>
</feature>
<protein>
    <submittedName>
        <fullName evidence="2">Uncharacterized protein</fullName>
    </submittedName>
</protein>
<reference evidence="2" key="1">
    <citation type="submission" date="2023-01" db="EMBL/GenBank/DDBJ databases">
        <title>Genome assembly of the deep-sea coral Lophelia pertusa.</title>
        <authorList>
            <person name="Herrera S."/>
            <person name="Cordes E."/>
        </authorList>
    </citation>
    <scope>NUCLEOTIDE SEQUENCE</scope>
    <source>
        <strain evidence="2">USNM1676648</strain>
        <tissue evidence="2">Polyp</tissue>
    </source>
</reference>
<evidence type="ECO:0000313" key="3">
    <source>
        <dbReference type="Proteomes" id="UP001163046"/>
    </source>
</evidence>
<evidence type="ECO:0000256" key="1">
    <source>
        <dbReference type="SAM" id="MobiDB-lite"/>
    </source>
</evidence>